<accession>A0A182JDE3</accession>
<comment type="similarity">
    <text evidence="3">Belongs to the glycosyltransferase 65 family.</text>
</comment>
<dbReference type="GO" id="GO:0006004">
    <property type="term" value="P:fucose metabolic process"/>
    <property type="evidence" value="ECO:0007669"/>
    <property type="project" value="UniProtKB-KW"/>
</dbReference>
<keyword evidence="8" id="KW-0256">Endoplasmic reticulum</keyword>
<evidence type="ECO:0000256" key="10">
    <source>
        <dbReference type="ARBA" id="ARBA00023054"/>
    </source>
</evidence>
<dbReference type="InterPro" id="IPR019378">
    <property type="entry name" value="GDP-Fuc_O-FucTrfase"/>
</dbReference>
<feature type="domain" description="Golgin subfamily A conserved" evidence="20">
    <location>
        <begin position="430"/>
        <end position="725"/>
    </location>
</feature>
<feature type="coiled-coil region" evidence="18">
    <location>
        <begin position="427"/>
        <end position="665"/>
    </location>
</feature>
<dbReference type="GO" id="GO:0005783">
    <property type="term" value="C:endoplasmic reticulum"/>
    <property type="evidence" value="ECO:0007669"/>
    <property type="project" value="UniProtKB-SubCell"/>
</dbReference>
<dbReference type="InterPro" id="IPR043976">
    <property type="entry name" value="GOLGA_cons_dom"/>
</dbReference>
<protein>
    <recommendedName>
        <fullName evidence="5">GDP-fucose protein O-fucosyltransferase 1</fullName>
        <ecNumber evidence="4">2.4.1.221</ecNumber>
    </recommendedName>
    <alternativeName>
        <fullName evidence="15">Peptide-O-fucosyltransferase 1</fullName>
    </alternativeName>
</protein>
<evidence type="ECO:0000256" key="7">
    <source>
        <dbReference type="ARBA" id="ARBA00022679"/>
    </source>
</evidence>
<evidence type="ECO:0000313" key="21">
    <source>
        <dbReference type="EnsemblMetazoa" id="AATE015976-PA.1"/>
    </source>
</evidence>
<dbReference type="EnsemblMetazoa" id="AATE015976-RA">
    <property type="protein sequence ID" value="AATE015976-PA.1"/>
    <property type="gene ID" value="AATE015976"/>
</dbReference>
<feature type="coiled-coil region" evidence="18">
    <location>
        <begin position="201"/>
        <end position="249"/>
    </location>
</feature>
<evidence type="ECO:0000256" key="11">
    <source>
        <dbReference type="ARBA" id="ARBA00023157"/>
    </source>
</evidence>
<evidence type="ECO:0000256" key="4">
    <source>
        <dbReference type="ARBA" id="ARBA00012196"/>
    </source>
</evidence>
<evidence type="ECO:0000256" key="9">
    <source>
        <dbReference type="ARBA" id="ARBA00022976"/>
    </source>
</evidence>
<comment type="catalytic activity">
    <reaction evidence="16">
        <text>L-threonyl-[protein] + GDP-beta-L-fucose = 3-O-(alpha-L-fucosyl)-L-threonyl-[protein] + GDP + H(+)</text>
        <dbReference type="Rhea" id="RHEA:70491"/>
        <dbReference type="Rhea" id="RHEA-COMP:11060"/>
        <dbReference type="Rhea" id="RHEA-COMP:17915"/>
        <dbReference type="ChEBI" id="CHEBI:15378"/>
        <dbReference type="ChEBI" id="CHEBI:30013"/>
        <dbReference type="ChEBI" id="CHEBI:57273"/>
        <dbReference type="ChEBI" id="CHEBI:58189"/>
        <dbReference type="ChEBI" id="CHEBI:189631"/>
        <dbReference type="EC" id="2.4.1.221"/>
    </reaction>
    <physiologicalReaction direction="left-to-right" evidence="16">
        <dbReference type="Rhea" id="RHEA:70492"/>
    </physiologicalReaction>
</comment>
<organism evidence="21">
    <name type="scientific">Anopheles atroparvus</name>
    <name type="common">European mosquito</name>
    <dbReference type="NCBI Taxonomy" id="41427"/>
    <lineage>
        <taxon>Eukaryota</taxon>
        <taxon>Metazoa</taxon>
        <taxon>Ecdysozoa</taxon>
        <taxon>Arthropoda</taxon>
        <taxon>Hexapoda</taxon>
        <taxon>Insecta</taxon>
        <taxon>Pterygota</taxon>
        <taxon>Neoptera</taxon>
        <taxon>Endopterygota</taxon>
        <taxon>Diptera</taxon>
        <taxon>Nematocera</taxon>
        <taxon>Culicoidea</taxon>
        <taxon>Culicidae</taxon>
        <taxon>Anophelinae</taxon>
        <taxon>Anopheles</taxon>
    </lineage>
</organism>
<feature type="region of interest" description="Disordered" evidence="19">
    <location>
        <begin position="909"/>
        <end position="975"/>
    </location>
</feature>
<feature type="compositionally biased region" description="Basic and acidic residues" evidence="19">
    <location>
        <begin position="924"/>
        <end position="936"/>
    </location>
</feature>
<keyword evidence="7" id="KW-0808">Transferase</keyword>
<evidence type="ECO:0000256" key="17">
    <source>
        <dbReference type="ARBA" id="ARBA00048647"/>
    </source>
</evidence>
<feature type="region of interest" description="Disordered" evidence="19">
    <location>
        <begin position="18"/>
        <end position="90"/>
    </location>
</feature>
<keyword evidence="14" id="KW-0119">Carbohydrate metabolism</keyword>
<comment type="pathway">
    <text evidence="2">Protein modification; protein glycosylation.</text>
</comment>
<keyword evidence="11" id="KW-1015">Disulfide bond</keyword>
<dbReference type="VEuPathDB" id="VectorBase:AATE015976"/>
<dbReference type="GO" id="GO:0000137">
    <property type="term" value="C:Golgi cis cisterna"/>
    <property type="evidence" value="ECO:0007669"/>
    <property type="project" value="TreeGrafter"/>
</dbReference>
<evidence type="ECO:0000256" key="6">
    <source>
        <dbReference type="ARBA" id="ARBA00022676"/>
    </source>
</evidence>
<keyword evidence="13" id="KW-0294">Fucose metabolism</keyword>
<evidence type="ECO:0000256" key="14">
    <source>
        <dbReference type="ARBA" id="ARBA00023277"/>
    </source>
</evidence>
<proteinExistence type="inferred from homology"/>
<evidence type="ECO:0000256" key="3">
    <source>
        <dbReference type="ARBA" id="ARBA00010626"/>
    </source>
</evidence>
<feature type="coiled-coil region" evidence="18">
    <location>
        <begin position="707"/>
        <end position="781"/>
    </location>
</feature>
<dbReference type="Gene3D" id="3.40.50.11350">
    <property type="match status" value="1"/>
</dbReference>
<dbReference type="GO" id="GO:0005801">
    <property type="term" value="C:cis-Golgi network"/>
    <property type="evidence" value="ECO:0007669"/>
    <property type="project" value="TreeGrafter"/>
</dbReference>
<keyword evidence="9" id="KW-0914">Notch signaling pathway</keyword>
<feature type="domain" description="Golgin subfamily A conserved" evidence="20">
    <location>
        <begin position="816"/>
        <end position="908"/>
    </location>
</feature>
<evidence type="ECO:0000256" key="18">
    <source>
        <dbReference type="SAM" id="Coils"/>
    </source>
</evidence>
<evidence type="ECO:0000256" key="5">
    <source>
        <dbReference type="ARBA" id="ARBA00021745"/>
    </source>
</evidence>
<dbReference type="GO" id="GO:0007219">
    <property type="term" value="P:Notch signaling pathway"/>
    <property type="evidence" value="ECO:0007669"/>
    <property type="project" value="UniProtKB-KW"/>
</dbReference>
<evidence type="ECO:0000256" key="13">
    <source>
        <dbReference type="ARBA" id="ARBA00023253"/>
    </source>
</evidence>
<evidence type="ECO:0000256" key="15">
    <source>
        <dbReference type="ARBA" id="ARBA00033080"/>
    </source>
</evidence>
<dbReference type="InterPro" id="IPR039922">
    <property type="entry name" value="POFUT1"/>
</dbReference>
<feature type="coiled-coil region" evidence="18">
    <location>
        <begin position="817"/>
        <end position="851"/>
    </location>
</feature>
<comment type="subcellular location">
    <subcellularLocation>
        <location evidence="1">Endoplasmic reticulum</location>
    </subcellularLocation>
</comment>
<dbReference type="EC" id="2.4.1.221" evidence="4"/>
<keyword evidence="10 18" id="KW-0175">Coiled coil</keyword>
<name>A0A182JDE3_ANOAO</name>
<dbReference type="Gene3D" id="3.40.50.11340">
    <property type="match status" value="1"/>
</dbReference>
<dbReference type="CDD" id="cd11302">
    <property type="entry name" value="O-FucT-1"/>
    <property type="match status" value="1"/>
</dbReference>
<evidence type="ECO:0000259" key="20">
    <source>
        <dbReference type="Pfam" id="PF15070"/>
    </source>
</evidence>
<evidence type="ECO:0000256" key="16">
    <source>
        <dbReference type="ARBA" id="ARBA00047273"/>
    </source>
</evidence>
<feature type="coiled-coil region" evidence="18">
    <location>
        <begin position="300"/>
        <end position="387"/>
    </location>
</feature>
<dbReference type="Pfam" id="PF15070">
    <property type="entry name" value="GOLGA2L5"/>
    <property type="match status" value="2"/>
</dbReference>
<feature type="compositionally biased region" description="Polar residues" evidence="19">
    <location>
        <begin position="71"/>
        <end position="83"/>
    </location>
</feature>
<keyword evidence="12" id="KW-0325">Glycoprotein</keyword>
<feature type="compositionally biased region" description="Polar residues" evidence="19">
    <location>
        <begin position="943"/>
        <end position="962"/>
    </location>
</feature>
<evidence type="ECO:0000256" key="1">
    <source>
        <dbReference type="ARBA" id="ARBA00004240"/>
    </source>
</evidence>
<dbReference type="PANTHER" id="PTHR10881">
    <property type="entry name" value="GOLGIN SUBFAMILY A MEMBER-RELATED"/>
    <property type="match status" value="1"/>
</dbReference>
<dbReference type="PANTHER" id="PTHR10881:SF46">
    <property type="entry name" value="GOLGIN SUBFAMILY A MEMBER 2"/>
    <property type="match status" value="1"/>
</dbReference>
<dbReference type="GO" id="GO:0007030">
    <property type="term" value="P:Golgi organization"/>
    <property type="evidence" value="ECO:0007669"/>
    <property type="project" value="TreeGrafter"/>
</dbReference>
<evidence type="ECO:0000256" key="19">
    <source>
        <dbReference type="SAM" id="MobiDB-lite"/>
    </source>
</evidence>
<dbReference type="GO" id="GO:0032580">
    <property type="term" value="C:Golgi cisterna membrane"/>
    <property type="evidence" value="ECO:0007669"/>
    <property type="project" value="TreeGrafter"/>
</dbReference>
<dbReference type="GO" id="GO:0046922">
    <property type="term" value="F:peptide-O-fucosyltransferase activity"/>
    <property type="evidence" value="ECO:0007669"/>
    <property type="project" value="UniProtKB-EC"/>
</dbReference>
<evidence type="ECO:0000256" key="2">
    <source>
        <dbReference type="ARBA" id="ARBA00004922"/>
    </source>
</evidence>
<sequence length="1387" mass="157550">MWPFRLEFIKKLKQYQARHKERDNDANLAVESSNEPCPPDLTEPAVAIPTTQSLSPPPRPSLEVSNAPAPTINTSSGVTQNSTARHDDFNNSNFFSSTAFDGQKSQPEGRSNVSISNYFTHERHTFPDAPQSSGGADFFGHVAPQLAPTEPAVATVQAVPEPSRHPEPPVDANVFNINKISEEIGNLIANANADLGPQNTILELESEKADLARQLNAERLENDELRLRLRNNQSLVDELKIEIDKLRLENNTRVTVELGPLREQLQMQMQAVGVLVGEKAELTASLGKSQSLVKERATENEELQYRLKETTDLVHKLERELNDANSHGQRYEQLEQTIASQVSQYQREADRFRKLYEELQEDLAELRQKLTVRNEEYQTVQQALEQARSDLGLARVRIDQLTSDDGQDYNAKIESLTQQTLIKAQQIKDLQEVVKQIGAERDQSNQQYQNYVLHLNKEIGNLAEKIQELTDENNRLAKSEESAVRFANELERQIQQQMIKQQTVQQEATGVPEGGLSAVEEREKMKKQLEAMQQRCTELQHENVLLKARDTSVQEEQQTDYEAKLHQYEEQIATLQLTVDRLQLDKPDVAKLLAEIESGKVGASRAVTQNQELKSQLEEMQRAFVQISNDKLNLTDKLQTELHLGKEMKANYGNLETELAAIREKLHYKDEEMIRLTHENTELNKQIYQQNQEIDRLRYYESRSNDASTLQRELESHKRLVEDLQLQLRNAGEQRVLVNGEGTVQQQQQPVDDGNHLRHEIETLRQEKEELLKALNRFQQDRSKDAPANGPDGTAVGANAFDHQSSIVSSIPTIEAMEKLQQRFKRTMLEVAELTEEKQRLEHLVLQLQGETETIGEYITLYQQQRRILKQKDMERDLQLQQLADDREMMKLKLKELNYLVHRLVLEQGGGKEGPRSPTVIDSSGDHMVHQPEGHLFKGNPTPGGTPSENGALDGTTTSPQPHANRDEHSPPLPKVHIKANETAGRILSLLTDIKEANIPYVGAVQPISVDGNGYIMYCPCMGRFGNQADHFLGSLGFAKAINRTLVLPPWVEYRKAEPRSVQVPFDTYFQVAPLQNFHRVITMENFMKNLSPSLWPRAERISFCYTERMALDGSAGHGCNAKSGNPFGSFWDTFDIDFVESEFFGPKLHYDVHHGDGMAAKWIDRYPGEKWPVLAFTGAPAVFPVQRENLDLHRYLKWSAKYENDAKQFIREALPRGAFIGIHLRNGIDWVRACEHVRDSSNLFSSPQCLGYRNEHGQLTGEMCMPSSDTIVRQLKRRVKLQREAMPDNPIRAVFVASDSNHMLGELNDALKRMDVIVVRHPDTNPHLDLAILGRSNYFIGNCVSSYSAFVKRERDASGFPSSFWAFPAEKPTPKSKGTMPNHEEL</sequence>
<evidence type="ECO:0000256" key="12">
    <source>
        <dbReference type="ARBA" id="ARBA00023180"/>
    </source>
</evidence>
<dbReference type="InterPro" id="IPR024858">
    <property type="entry name" value="GOLGA"/>
</dbReference>
<keyword evidence="6" id="KW-0328">Glycosyltransferase</keyword>
<dbReference type="Pfam" id="PF10250">
    <property type="entry name" value="O-FucT"/>
    <property type="match status" value="1"/>
</dbReference>
<comment type="catalytic activity">
    <reaction evidence="17">
        <text>L-seryl-[protein] + GDP-beta-L-fucose = 3-O-(alpha-L-fucosyl)-L-seryl-[protein] + GDP + H(+)</text>
        <dbReference type="Rhea" id="RHEA:63644"/>
        <dbReference type="Rhea" id="RHEA-COMP:9863"/>
        <dbReference type="Rhea" id="RHEA-COMP:17914"/>
        <dbReference type="ChEBI" id="CHEBI:15378"/>
        <dbReference type="ChEBI" id="CHEBI:29999"/>
        <dbReference type="ChEBI" id="CHEBI:57273"/>
        <dbReference type="ChEBI" id="CHEBI:58189"/>
        <dbReference type="ChEBI" id="CHEBI:189632"/>
        <dbReference type="EC" id="2.4.1.221"/>
    </reaction>
    <physiologicalReaction direction="left-to-right" evidence="17">
        <dbReference type="Rhea" id="RHEA:63645"/>
    </physiologicalReaction>
</comment>
<evidence type="ECO:0000256" key="8">
    <source>
        <dbReference type="ARBA" id="ARBA00022824"/>
    </source>
</evidence>
<dbReference type="STRING" id="41427.A0A182JDE3"/>
<reference evidence="21" key="1">
    <citation type="submission" date="2022-08" db="UniProtKB">
        <authorList>
            <consortium name="EnsemblMetazoa"/>
        </authorList>
    </citation>
    <scope>IDENTIFICATION</scope>
    <source>
        <strain evidence="21">EBRO</strain>
    </source>
</reference>